<evidence type="ECO:0000256" key="1">
    <source>
        <dbReference type="SAM" id="MobiDB-lite"/>
    </source>
</evidence>
<keyword evidence="3" id="KW-1185">Reference proteome</keyword>
<comment type="caution">
    <text evidence="2">The sequence shown here is derived from an EMBL/GenBank/DDBJ whole genome shotgun (WGS) entry which is preliminary data.</text>
</comment>
<gene>
    <name evidence="2" type="ORF">FHR21_004136</name>
</gene>
<dbReference type="Proteomes" id="UP000537161">
    <property type="component" value="Unassembled WGS sequence"/>
</dbReference>
<dbReference type="AlphaFoldDB" id="A0A7W9B9W0"/>
<reference evidence="2 3" key="1">
    <citation type="submission" date="2020-08" db="EMBL/GenBank/DDBJ databases">
        <title>Genomic Encyclopedia of Type Strains, Phase IV (KMG-IV): sequencing the most valuable type-strain genomes for metagenomic binning, comparative biology and taxonomic classification.</title>
        <authorList>
            <person name="Goeker M."/>
        </authorList>
    </citation>
    <scope>NUCLEOTIDE SEQUENCE [LARGE SCALE GENOMIC DNA]</scope>
    <source>
        <strain evidence="2 3">DSM 27163</strain>
    </source>
</reference>
<protein>
    <submittedName>
        <fullName evidence="2">Uncharacterized protein</fullName>
    </submittedName>
</protein>
<proteinExistence type="predicted"/>
<evidence type="ECO:0000313" key="3">
    <source>
        <dbReference type="Proteomes" id="UP000537161"/>
    </source>
</evidence>
<evidence type="ECO:0000313" key="2">
    <source>
        <dbReference type="EMBL" id="MBB5708741.1"/>
    </source>
</evidence>
<organism evidence="2 3">
    <name type="scientific">Sphingopyxis panaciterrulae</name>
    <dbReference type="NCBI Taxonomy" id="462372"/>
    <lineage>
        <taxon>Bacteria</taxon>
        <taxon>Pseudomonadati</taxon>
        <taxon>Pseudomonadota</taxon>
        <taxon>Alphaproteobacteria</taxon>
        <taxon>Sphingomonadales</taxon>
        <taxon>Sphingomonadaceae</taxon>
        <taxon>Sphingopyxis</taxon>
    </lineage>
</organism>
<feature type="region of interest" description="Disordered" evidence="1">
    <location>
        <begin position="24"/>
        <end position="47"/>
    </location>
</feature>
<sequence length="65" mass="6952">MMRSAIPWIIAIPMMVSPAQLHAKEKDGIGTSPSPASYPGTLGRRATPSRDSLLLSRVETIGFEG</sequence>
<name>A0A7W9B9W0_9SPHN</name>
<accession>A0A7W9B9W0</accession>
<dbReference type="EMBL" id="JACIJH010000027">
    <property type="protein sequence ID" value="MBB5708741.1"/>
    <property type="molecule type" value="Genomic_DNA"/>
</dbReference>